<comment type="caution">
    <text evidence="2">The sequence shown here is derived from an EMBL/GenBank/DDBJ whole genome shotgun (WGS) entry which is preliminary data.</text>
</comment>
<keyword evidence="3" id="KW-1185">Reference proteome</keyword>
<accession>A0A812QTS5</accession>
<evidence type="ECO:0000313" key="3">
    <source>
        <dbReference type="Proteomes" id="UP000601435"/>
    </source>
</evidence>
<proteinExistence type="predicted"/>
<name>A0A812QTS5_9DINO</name>
<sequence>MFQPWVPSPTLEWAPSTSSQGNAVWVRRSIPAALLAWSWTTSPGGPLRRQTCTPGTRGCLRPSQRGSASCTGSQRRSRPKASQCFGGPWTKCCRPRFNAVLGFRGQGRMGPRV</sequence>
<organism evidence="2 3">
    <name type="scientific">Symbiodinium necroappetens</name>
    <dbReference type="NCBI Taxonomy" id="1628268"/>
    <lineage>
        <taxon>Eukaryota</taxon>
        <taxon>Sar</taxon>
        <taxon>Alveolata</taxon>
        <taxon>Dinophyceae</taxon>
        <taxon>Suessiales</taxon>
        <taxon>Symbiodiniaceae</taxon>
        <taxon>Symbiodinium</taxon>
    </lineage>
</organism>
<reference evidence="2" key="1">
    <citation type="submission" date="2021-02" db="EMBL/GenBank/DDBJ databases">
        <authorList>
            <person name="Dougan E. K."/>
            <person name="Rhodes N."/>
            <person name="Thang M."/>
            <person name="Chan C."/>
        </authorList>
    </citation>
    <scope>NUCLEOTIDE SEQUENCE</scope>
</reference>
<evidence type="ECO:0000256" key="1">
    <source>
        <dbReference type="SAM" id="MobiDB-lite"/>
    </source>
</evidence>
<gene>
    <name evidence="2" type="ORF">SNEC2469_LOCUS11048</name>
</gene>
<dbReference type="Proteomes" id="UP000601435">
    <property type="component" value="Unassembled WGS sequence"/>
</dbReference>
<feature type="region of interest" description="Disordered" evidence="1">
    <location>
        <begin position="45"/>
        <end position="84"/>
    </location>
</feature>
<evidence type="ECO:0000313" key="2">
    <source>
        <dbReference type="EMBL" id="CAE7403339.1"/>
    </source>
</evidence>
<protein>
    <submittedName>
        <fullName evidence="2">Uncharacterized protein</fullName>
    </submittedName>
</protein>
<dbReference type="EMBL" id="CAJNJA010017548">
    <property type="protein sequence ID" value="CAE7403339.1"/>
    <property type="molecule type" value="Genomic_DNA"/>
</dbReference>
<feature type="compositionally biased region" description="Polar residues" evidence="1">
    <location>
        <begin position="64"/>
        <end position="74"/>
    </location>
</feature>
<dbReference type="AlphaFoldDB" id="A0A812QTS5"/>
<feature type="region of interest" description="Disordered" evidence="1">
    <location>
        <begin position="1"/>
        <end position="20"/>
    </location>
</feature>